<dbReference type="AlphaFoldDB" id="A0A1A8W9R3"/>
<dbReference type="CDD" id="cd07033">
    <property type="entry name" value="TPP_PYR_DXS_TK_like"/>
    <property type="match status" value="1"/>
</dbReference>
<evidence type="ECO:0000256" key="8">
    <source>
        <dbReference type="ARBA" id="ARBA00022723"/>
    </source>
</evidence>
<dbReference type="OrthoDB" id="10266385at2759"/>
<keyword evidence="9" id="KW-0460">Magnesium</keyword>
<evidence type="ECO:0000256" key="9">
    <source>
        <dbReference type="ARBA" id="ARBA00022842"/>
    </source>
</evidence>
<reference evidence="16" key="1">
    <citation type="submission" date="2016-05" db="EMBL/GenBank/DDBJ databases">
        <authorList>
            <person name="Lavstsen T."/>
            <person name="Jespersen J.S."/>
        </authorList>
    </citation>
    <scope>NUCLEOTIDE SEQUENCE [LARGE SCALE GENOMIC DNA]</scope>
</reference>
<evidence type="ECO:0000259" key="15">
    <source>
        <dbReference type="SMART" id="SM00861"/>
    </source>
</evidence>
<dbReference type="InterPro" id="IPR020826">
    <property type="entry name" value="Transketolase_BS"/>
</dbReference>
<dbReference type="Pfam" id="PF02779">
    <property type="entry name" value="Transket_pyr"/>
    <property type="match status" value="1"/>
</dbReference>
<evidence type="ECO:0000256" key="3">
    <source>
        <dbReference type="ARBA" id="ARBA00004980"/>
    </source>
</evidence>
<organism evidence="16 18">
    <name type="scientific">Plasmodium malariae</name>
    <dbReference type="NCBI Taxonomy" id="5858"/>
    <lineage>
        <taxon>Eukaryota</taxon>
        <taxon>Sar</taxon>
        <taxon>Alveolata</taxon>
        <taxon>Apicomplexa</taxon>
        <taxon>Aconoidasida</taxon>
        <taxon>Haemosporida</taxon>
        <taxon>Plasmodiidae</taxon>
        <taxon>Plasmodium</taxon>
        <taxon>Plasmodium (Plasmodium)</taxon>
    </lineage>
</organism>
<dbReference type="Pfam" id="PF13292">
    <property type="entry name" value="DXP_synthase_N"/>
    <property type="match status" value="2"/>
</dbReference>
<protein>
    <recommendedName>
        <fullName evidence="6">1-deoxy-D-xylulose-5-phosphate synthase</fullName>
        <ecNumber evidence="6">2.2.1.7</ecNumber>
    </recommendedName>
</protein>
<dbReference type="RefSeq" id="XP_028862964.1">
    <property type="nucleotide sequence ID" value="XM_029006480.1"/>
</dbReference>
<keyword evidence="11" id="KW-0786">Thiamine pyrophosphate</keyword>
<evidence type="ECO:0000256" key="4">
    <source>
        <dbReference type="ARBA" id="ARBA00011081"/>
    </source>
</evidence>
<comment type="cofactor">
    <cofactor evidence="1">
        <name>Mg(2+)</name>
        <dbReference type="ChEBI" id="CHEBI:18420"/>
    </cofactor>
</comment>
<dbReference type="GeneID" id="39870268"/>
<keyword evidence="19" id="KW-1185">Reference proteome</keyword>
<comment type="pathway">
    <text evidence="3">Metabolic intermediate biosynthesis; 1-deoxy-D-xylulose 5-phosphate biosynthesis; 1-deoxy-D-xylulose 5-phosphate from D-glyceraldehyde 3-phosphate and pyruvate: step 1/1.</text>
</comment>
<dbReference type="GO" id="GO:0046872">
    <property type="term" value="F:metal ion binding"/>
    <property type="evidence" value="ECO:0007669"/>
    <property type="project" value="UniProtKB-KW"/>
</dbReference>
<dbReference type="PANTHER" id="PTHR43322:SF5">
    <property type="entry name" value="1-DEOXY-D-XYLULOSE-5-PHOSPHATE SYNTHASE, CHLOROPLASTIC"/>
    <property type="match status" value="1"/>
</dbReference>
<name>A0A1A8W9R3_PLAMA</name>
<dbReference type="InterPro" id="IPR005475">
    <property type="entry name" value="Transketolase-like_Pyr-bd"/>
</dbReference>
<proteinExistence type="inferred from homology"/>
<dbReference type="InterPro" id="IPR029061">
    <property type="entry name" value="THDP-binding"/>
</dbReference>
<keyword evidence="7 17" id="KW-0808">Transferase</keyword>
<comment type="similarity">
    <text evidence="4">Belongs to the transketolase family. DXPS subfamily.</text>
</comment>
<dbReference type="Pfam" id="PF02780">
    <property type="entry name" value="Transketolase_C"/>
    <property type="match status" value="1"/>
</dbReference>
<evidence type="ECO:0000256" key="5">
    <source>
        <dbReference type="ARBA" id="ARBA00011738"/>
    </source>
</evidence>
<evidence type="ECO:0000256" key="14">
    <source>
        <dbReference type="SAM" id="SignalP"/>
    </source>
</evidence>
<evidence type="ECO:0000256" key="12">
    <source>
        <dbReference type="ARBA" id="ARBA00023229"/>
    </source>
</evidence>
<evidence type="ECO:0000313" key="18">
    <source>
        <dbReference type="Proteomes" id="UP000078597"/>
    </source>
</evidence>
<comment type="cofactor">
    <cofactor evidence="2">
        <name>thiamine diphosphate</name>
        <dbReference type="ChEBI" id="CHEBI:58937"/>
    </cofactor>
</comment>
<feature type="region of interest" description="Disordered" evidence="13">
    <location>
        <begin position="84"/>
        <end position="172"/>
    </location>
</feature>
<dbReference type="InterPro" id="IPR033248">
    <property type="entry name" value="Transketolase_C"/>
</dbReference>
<dbReference type="SUPFAM" id="SSF52922">
    <property type="entry name" value="TK C-terminal domain-like"/>
    <property type="match status" value="1"/>
</dbReference>
<accession>A0A1A8W9R3</accession>
<dbReference type="Proteomes" id="UP000078597">
    <property type="component" value="Unassembled WGS sequence"/>
</dbReference>
<dbReference type="SMART" id="SM00861">
    <property type="entry name" value="Transket_pyr"/>
    <property type="match status" value="1"/>
</dbReference>
<dbReference type="OMA" id="IFISPAM"/>
<dbReference type="InterPro" id="IPR009014">
    <property type="entry name" value="Transketo_C/PFOR_II"/>
</dbReference>
<feature type="compositionally biased region" description="Low complexity" evidence="13">
    <location>
        <begin position="138"/>
        <end position="156"/>
    </location>
</feature>
<dbReference type="EMBL" id="LT594633">
    <property type="protein sequence ID" value="SCO93682.1"/>
    <property type="molecule type" value="Genomic_DNA"/>
</dbReference>
<dbReference type="GO" id="GO:0008661">
    <property type="term" value="F:1-deoxy-D-xylulose-5-phosphate synthase activity"/>
    <property type="evidence" value="ECO:0007669"/>
    <property type="project" value="UniProtKB-EC"/>
</dbReference>
<comment type="subunit">
    <text evidence="5">Homodimer.</text>
</comment>
<keyword evidence="10" id="KW-0784">Thiamine biosynthesis</keyword>
<dbReference type="EC" id="2.2.1.7" evidence="6"/>
<evidence type="ECO:0000256" key="1">
    <source>
        <dbReference type="ARBA" id="ARBA00001946"/>
    </source>
</evidence>
<dbReference type="PROSITE" id="PS00802">
    <property type="entry name" value="TRANSKETOLASE_2"/>
    <property type="match status" value="1"/>
</dbReference>
<dbReference type="GO" id="GO:0009228">
    <property type="term" value="P:thiamine biosynthetic process"/>
    <property type="evidence" value="ECO:0007669"/>
    <property type="project" value="UniProtKB-KW"/>
</dbReference>
<evidence type="ECO:0000313" key="16">
    <source>
        <dbReference type="EMBL" id="SBS87942.1"/>
    </source>
</evidence>
<reference evidence="18" key="2">
    <citation type="submission" date="2016-05" db="EMBL/GenBank/DDBJ databases">
        <authorList>
            <person name="Naeem Raeece"/>
        </authorList>
    </citation>
    <scope>NUCLEOTIDE SEQUENCE [LARGE SCALE GENOMIC DNA]</scope>
</reference>
<dbReference type="KEGG" id="pmal:PMUG01_12027600"/>
<feature type="compositionally biased region" description="Basic and acidic residues" evidence="13">
    <location>
        <begin position="157"/>
        <end position="172"/>
    </location>
</feature>
<dbReference type="EMBL" id="FLQW01001128">
    <property type="protein sequence ID" value="SBS87942.1"/>
    <property type="molecule type" value="Genomic_DNA"/>
</dbReference>
<dbReference type="Gene3D" id="3.40.50.920">
    <property type="match status" value="1"/>
</dbReference>
<dbReference type="Gene3D" id="3.40.50.970">
    <property type="match status" value="2"/>
</dbReference>
<gene>
    <name evidence="17" type="primary">DXS</name>
    <name evidence="16" type="ORF">PMALA_021050</name>
    <name evidence="17" type="ORF">PMUG01_12027600</name>
</gene>
<dbReference type="GO" id="GO:0016114">
    <property type="term" value="P:terpenoid biosynthetic process"/>
    <property type="evidence" value="ECO:0007669"/>
    <property type="project" value="InterPro"/>
</dbReference>
<evidence type="ECO:0000256" key="10">
    <source>
        <dbReference type="ARBA" id="ARBA00022977"/>
    </source>
</evidence>
<evidence type="ECO:0000256" key="7">
    <source>
        <dbReference type="ARBA" id="ARBA00022679"/>
    </source>
</evidence>
<evidence type="ECO:0000313" key="17">
    <source>
        <dbReference type="EMBL" id="SCO93682.1"/>
    </source>
</evidence>
<evidence type="ECO:0000313" key="19">
    <source>
        <dbReference type="Proteomes" id="UP000219813"/>
    </source>
</evidence>
<dbReference type="SUPFAM" id="SSF52518">
    <property type="entry name" value="Thiamin diphosphate-binding fold (THDP-binding)"/>
    <property type="match status" value="2"/>
</dbReference>
<dbReference type="PANTHER" id="PTHR43322">
    <property type="entry name" value="1-D-DEOXYXYLULOSE 5-PHOSPHATE SYNTHASE-RELATED"/>
    <property type="match status" value="1"/>
</dbReference>
<evidence type="ECO:0000256" key="6">
    <source>
        <dbReference type="ARBA" id="ARBA00013150"/>
    </source>
</evidence>
<sequence>MFISVTLYLSHILLVLTCINLNGASSKNEANKNIIYLKKLSKITRKKSSLCSTCQNSFPSIFSIASYDIHSRQQPVEVNNVNRAHKRACSSSSSSNNNSNSNNNNSNNRNSNNRNSNDRNTNDRNTNDRNTNDRNTNDRNSNNRNSNNRNNNSSDSLNRKGERGSSVRAEETFNKKEITKNLNESTYDCDTVDTHYCERNFIPKEVNIKRTSNSNLLFINYFNLKYLRKCFFKKKDFIFSKNEKYYIHKKHRSNSSYSNSTNVGNNLFIDNQKDRLITTYSSKKNIDGSSVSSVLEHETNSNNKKINLDVYFDMINSYIKIEEYKNKYSKEIYSEIIKLYVERDIPEDYEKLFFSQDIIKKSVIFDIDKYDEPQFEKLLQEEFRNNGVFINNIDKKYYNKENILRMKKVLNYLPLLKLINNPSDLKKLKSKYLPLLAHELKIFLYFIVNITGGHFSAGLSLLEMQLLLLYLFDQPYDHVIYDIGHQAYVHKILTGRKLLFFSLRKKKGICGFLSIFESTYDKFGAGHSSTSLSAIQGLYEADWQVNGKEERGDVQVGKKLSADVGSSVSSSLGSISDEEMKTCGAENANDLNNLIKNLSPGRNNSEDFMNRMHIAIIGDGGLTGGMALEALNYISFLNSKVLIIYNDNGQVSLPTNALSISGNRPIGSLSDHLHSFISNKYSNKDNIARLESGNNIFENLNYDYIGVIDGNNTEELLKVLMDIKKNKIKKATVLHIRTNKSNEFINSRSPINIMHSIKINEIFPFDLNLLNDPASNNMHSSYTSVPSKLEGKKIDKNKNSKEEEKCTYSAENCMQMEKGESKDKNRNEFSNDIINYEEMFSKETFTDIYTEEMLKYLKKNEKKIIFISPAMLGGSGLVKISKNYANNVYDVGIAEQHAVTFAASMAMNRNLSVHLSIYSTFLQRAYDQIIHDLNLQKIPITVIIGRSGLIGEDGATHQGIYDLTFLGSLSNAIIISPSNSIDLKKALKLSYLNREDSLYIRLPRINSLSNNYMKKYFHIDVEKEEASLDSLNVRSAFFGKSRIIKLSTEDNDKNGSTRRTEEKKKKKISIFNMGSMLFNVVNAVKEIEQDKYFFENFSFSIIDMIFLNPLDKDIIDYLVKHNKHHCLITYEDNTIGGFSTHFNNYIIQKNYISTYNMAVHNIYIPNTPIEHATYKEQQIDAGMDRRNLALRIKDYLKSNIL</sequence>
<dbReference type="VEuPathDB" id="PlasmoDB:PmUG01_12027600"/>
<feature type="compositionally biased region" description="Low complexity" evidence="13">
    <location>
        <begin position="90"/>
        <end position="115"/>
    </location>
</feature>
<keyword evidence="8" id="KW-0479">Metal-binding</keyword>
<dbReference type="InterPro" id="IPR005477">
    <property type="entry name" value="Dxylulose-5-P_synthase"/>
</dbReference>
<feature type="domain" description="Transketolase-like pyrimidine-binding" evidence="15">
    <location>
        <begin position="843"/>
        <end position="1010"/>
    </location>
</feature>
<evidence type="ECO:0000256" key="13">
    <source>
        <dbReference type="SAM" id="MobiDB-lite"/>
    </source>
</evidence>
<evidence type="ECO:0000256" key="2">
    <source>
        <dbReference type="ARBA" id="ARBA00001964"/>
    </source>
</evidence>
<dbReference type="Proteomes" id="UP000219813">
    <property type="component" value="Chromosome 12"/>
</dbReference>
<feature type="compositionally biased region" description="Basic and acidic residues" evidence="13">
    <location>
        <begin position="116"/>
        <end position="137"/>
    </location>
</feature>
<keyword evidence="14" id="KW-0732">Signal</keyword>
<feature type="chain" id="PRO_5015059639" description="1-deoxy-D-xylulose-5-phosphate synthase" evidence="14">
    <location>
        <begin position="27"/>
        <end position="1201"/>
    </location>
</feature>
<reference evidence="17 19" key="3">
    <citation type="submission" date="2016-06" db="EMBL/GenBank/DDBJ databases">
        <authorList>
            <consortium name="Pathogen Informatics"/>
        </authorList>
    </citation>
    <scope>NUCLEOTIDE SEQUENCE [LARGE SCALE GENOMIC DNA]</scope>
</reference>
<dbReference type="UniPathway" id="UPA00064">
    <property type="reaction ID" value="UER00091"/>
</dbReference>
<evidence type="ECO:0000256" key="11">
    <source>
        <dbReference type="ARBA" id="ARBA00023052"/>
    </source>
</evidence>
<keyword evidence="12" id="KW-0414">Isoprene biosynthesis</keyword>
<feature type="signal peptide" evidence="14">
    <location>
        <begin position="1"/>
        <end position="26"/>
    </location>
</feature>